<proteinExistence type="predicted"/>
<dbReference type="RefSeq" id="WP_354012281.1">
    <property type="nucleotide sequence ID" value="NZ_JBEPMU010000001.1"/>
</dbReference>
<comment type="caution">
    <text evidence="1">The sequence shown here is derived from an EMBL/GenBank/DDBJ whole genome shotgun (WGS) entry which is preliminary data.</text>
</comment>
<protein>
    <recommendedName>
        <fullName evidence="3">PD-(D/E)XK endonuclease-like domain-containing protein</fullName>
    </recommendedName>
</protein>
<dbReference type="Proteomes" id="UP001549184">
    <property type="component" value="Unassembled WGS sequence"/>
</dbReference>
<name>A0ABV2JPP5_9GAMM</name>
<reference evidence="1 2" key="1">
    <citation type="submission" date="2024-06" db="EMBL/GenBank/DDBJ databases">
        <title>Sorghum-associated microbial communities from plants grown in Nebraska, USA.</title>
        <authorList>
            <person name="Schachtman D."/>
        </authorList>
    </citation>
    <scope>NUCLEOTIDE SEQUENCE [LARGE SCALE GENOMIC DNA]</scope>
    <source>
        <strain evidence="1 2">1073</strain>
    </source>
</reference>
<organism evidence="1 2">
    <name type="scientific">Dyella japonica</name>
    <dbReference type="NCBI Taxonomy" id="231455"/>
    <lineage>
        <taxon>Bacteria</taxon>
        <taxon>Pseudomonadati</taxon>
        <taxon>Pseudomonadota</taxon>
        <taxon>Gammaproteobacteria</taxon>
        <taxon>Lysobacterales</taxon>
        <taxon>Rhodanobacteraceae</taxon>
        <taxon>Dyella</taxon>
    </lineage>
</organism>
<sequence length="231" mass="24850">MITERKFSVSYTSLWREITPSADNFIRHINLASERFVPPYTALSPAELNGPVNESAFRLSREIWLAGDVGPASEDGVCRIWSDVCSWLGEAPQGRFEFSEAVLTDIREVATSIGAFLRISGGSEVVFEPPFRGCGSISSCVGDLIVGSTLVEIKAGDRGFRAVDLRQLFTYAALARSAGAPLVSGVCLLNPRWGVVWHGSLDEAAVGCGAQSSIDLLDDIVRNAVLLGVSR</sequence>
<evidence type="ECO:0000313" key="2">
    <source>
        <dbReference type="Proteomes" id="UP001549184"/>
    </source>
</evidence>
<evidence type="ECO:0008006" key="3">
    <source>
        <dbReference type="Google" id="ProtNLM"/>
    </source>
</evidence>
<keyword evidence="2" id="KW-1185">Reference proteome</keyword>
<gene>
    <name evidence="1" type="ORF">ABIC75_000503</name>
</gene>
<dbReference type="EMBL" id="JBEPMU010000001">
    <property type="protein sequence ID" value="MET3650801.1"/>
    <property type="molecule type" value="Genomic_DNA"/>
</dbReference>
<evidence type="ECO:0000313" key="1">
    <source>
        <dbReference type="EMBL" id="MET3650801.1"/>
    </source>
</evidence>
<accession>A0ABV2JPP5</accession>